<gene>
    <name evidence="1" type="ORF">P9921_28250</name>
</gene>
<evidence type="ECO:0000313" key="2">
    <source>
        <dbReference type="Proteomes" id="UP001174748"/>
    </source>
</evidence>
<name>A0ABT7GKG5_9GAMM</name>
<protein>
    <submittedName>
        <fullName evidence="1">Uncharacterized protein</fullName>
    </submittedName>
</protein>
<dbReference type="Proteomes" id="UP001174748">
    <property type="component" value="Unassembled WGS sequence"/>
</dbReference>
<reference evidence="1" key="1">
    <citation type="submission" date="2023-01" db="EMBL/GenBank/DDBJ databases">
        <title>Genomic dissection of endemic carbapenem resistance: metallo-beta-lactamase gene dissemination through clonal, plasmid and integron transfer pathways.</title>
        <authorList>
            <person name="Macesic N."/>
        </authorList>
    </citation>
    <scope>NUCLEOTIDE SEQUENCE</scope>
    <source>
        <strain evidence="1">CPO382</strain>
    </source>
</reference>
<comment type="caution">
    <text evidence="1">The sequence shown here is derived from an EMBL/GenBank/DDBJ whole genome shotgun (WGS) entry which is preliminary data.</text>
</comment>
<organism evidence="1 2">
    <name type="scientific">Serratia nevei</name>
    <dbReference type="NCBI Taxonomy" id="2703794"/>
    <lineage>
        <taxon>Bacteria</taxon>
        <taxon>Pseudomonadati</taxon>
        <taxon>Pseudomonadota</taxon>
        <taxon>Gammaproteobacteria</taxon>
        <taxon>Enterobacterales</taxon>
        <taxon>Yersiniaceae</taxon>
        <taxon>Serratia</taxon>
    </lineage>
</organism>
<sequence>MSPKLKRKHKAAFIFGDKHELQRKGLVLDVGFLRPLLVWRSYWIDEGYVMSEFKGTPGPWKVNVIGQHWNNKSLTHLEVTFGSDDEWLC</sequence>
<evidence type="ECO:0000313" key="1">
    <source>
        <dbReference type="EMBL" id="MDK5174292.1"/>
    </source>
</evidence>
<proteinExistence type="predicted"/>
<keyword evidence="2" id="KW-1185">Reference proteome</keyword>
<dbReference type="EMBL" id="JARTOI010000164">
    <property type="protein sequence ID" value="MDK5174292.1"/>
    <property type="molecule type" value="Genomic_DNA"/>
</dbReference>
<dbReference type="RefSeq" id="WP_201621360.1">
    <property type="nucleotide sequence ID" value="NZ_JARTNJ020000001.1"/>
</dbReference>
<accession>A0ABT7GKG5</accession>